<dbReference type="PANTHER" id="PTHR40465">
    <property type="entry name" value="CHROMOSOME 1, WHOLE GENOME SHOTGUN SEQUENCE"/>
    <property type="match status" value="1"/>
</dbReference>
<sequence length="328" mass="36176">MATFSSSRSEVSPPPMPGFPSLNNTFGALLLGCFAGLIMYGILVQQAYQYFRVYSDDQRINKVFVISILAVDTLRNIVFMHLCYTYLVSDYFKPLALLRGIWSIRVQGVMNASTVLICQSFFARRAYILSTKHRVAVALSVILMLTTLGFAIAGTVIAFKPEVDTFALYERYYWINSVALGTAVAADSLTAGTLIVYLFRNRTRYAKTNAILYTLILYTINTGLLTGIVNALAIVLAVIMPDTMIWLAIEFVGFRLYANSVLAVLNSRRSLREAADRLGINRPTDLELGLRSAQKPDTDECIQSGSGGTPSKPTLVGWPSDTVIDISV</sequence>
<dbReference type="Pfam" id="PF20152">
    <property type="entry name" value="DUF6534"/>
    <property type="match status" value="1"/>
</dbReference>
<evidence type="ECO:0000313" key="4">
    <source>
        <dbReference type="Proteomes" id="UP000308197"/>
    </source>
</evidence>
<dbReference type="STRING" id="1314778.A0A5C3PS63"/>
<dbReference type="AlphaFoldDB" id="A0A5C3PS63"/>
<keyword evidence="1" id="KW-0472">Membrane</keyword>
<dbReference type="InterPro" id="IPR045339">
    <property type="entry name" value="DUF6534"/>
</dbReference>
<feature type="domain" description="DUF6534" evidence="2">
    <location>
        <begin position="183"/>
        <end position="270"/>
    </location>
</feature>
<feature type="transmembrane region" description="Helical" evidence="1">
    <location>
        <begin position="211"/>
        <end position="239"/>
    </location>
</feature>
<name>A0A5C3PS63_9APHY</name>
<evidence type="ECO:0000259" key="2">
    <source>
        <dbReference type="Pfam" id="PF20152"/>
    </source>
</evidence>
<gene>
    <name evidence="3" type="ORF">K466DRAFT_270356</name>
</gene>
<evidence type="ECO:0000313" key="3">
    <source>
        <dbReference type="EMBL" id="TFK92017.1"/>
    </source>
</evidence>
<dbReference type="InParanoid" id="A0A5C3PS63"/>
<evidence type="ECO:0000256" key="1">
    <source>
        <dbReference type="SAM" id="Phobius"/>
    </source>
</evidence>
<keyword evidence="4" id="KW-1185">Reference proteome</keyword>
<dbReference type="PANTHER" id="PTHR40465:SF1">
    <property type="entry name" value="DUF6534 DOMAIN-CONTAINING PROTEIN"/>
    <property type="match status" value="1"/>
</dbReference>
<keyword evidence="1" id="KW-0812">Transmembrane</keyword>
<accession>A0A5C3PS63</accession>
<dbReference type="Proteomes" id="UP000308197">
    <property type="component" value="Unassembled WGS sequence"/>
</dbReference>
<organism evidence="3 4">
    <name type="scientific">Polyporus arcularius HHB13444</name>
    <dbReference type="NCBI Taxonomy" id="1314778"/>
    <lineage>
        <taxon>Eukaryota</taxon>
        <taxon>Fungi</taxon>
        <taxon>Dikarya</taxon>
        <taxon>Basidiomycota</taxon>
        <taxon>Agaricomycotina</taxon>
        <taxon>Agaricomycetes</taxon>
        <taxon>Polyporales</taxon>
        <taxon>Polyporaceae</taxon>
        <taxon>Polyporus</taxon>
    </lineage>
</organism>
<feature type="transmembrane region" description="Helical" evidence="1">
    <location>
        <begin position="25"/>
        <end position="43"/>
    </location>
</feature>
<feature type="transmembrane region" description="Helical" evidence="1">
    <location>
        <begin position="63"/>
        <end position="88"/>
    </location>
</feature>
<feature type="transmembrane region" description="Helical" evidence="1">
    <location>
        <begin position="100"/>
        <end position="123"/>
    </location>
</feature>
<feature type="transmembrane region" description="Helical" evidence="1">
    <location>
        <begin position="171"/>
        <end position="199"/>
    </location>
</feature>
<feature type="transmembrane region" description="Helical" evidence="1">
    <location>
        <begin position="245"/>
        <end position="265"/>
    </location>
</feature>
<dbReference type="EMBL" id="ML211007">
    <property type="protein sequence ID" value="TFK92017.1"/>
    <property type="molecule type" value="Genomic_DNA"/>
</dbReference>
<proteinExistence type="predicted"/>
<keyword evidence="1" id="KW-1133">Transmembrane helix</keyword>
<protein>
    <recommendedName>
        <fullName evidence="2">DUF6534 domain-containing protein</fullName>
    </recommendedName>
</protein>
<feature type="transmembrane region" description="Helical" evidence="1">
    <location>
        <begin position="135"/>
        <end position="159"/>
    </location>
</feature>
<reference evidence="3 4" key="1">
    <citation type="journal article" date="2019" name="Nat. Ecol. Evol.">
        <title>Megaphylogeny resolves global patterns of mushroom evolution.</title>
        <authorList>
            <person name="Varga T."/>
            <person name="Krizsan K."/>
            <person name="Foldi C."/>
            <person name="Dima B."/>
            <person name="Sanchez-Garcia M."/>
            <person name="Sanchez-Ramirez S."/>
            <person name="Szollosi G.J."/>
            <person name="Szarkandi J.G."/>
            <person name="Papp V."/>
            <person name="Albert L."/>
            <person name="Andreopoulos W."/>
            <person name="Angelini C."/>
            <person name="Antonin V."/>
            <person name="Barry K.W."/>
            <person name="Bougher N.L."/>
            <person name="Buchanan P."/>
            <person name="Buyck B."/>
            <person name="Bense V."/>
            <person name="Catcheside P."/>
            <person name="Chovatia M."/>
            <person name="Cooper J."/>
            <person name="Damon W."/>
            <person name="Desjardin D."/>
            <person name="Finy P."/>
            <person name="Geml J."/>
            <person name="Haridas S."/>
            <person name="Hughes K."/>
            <person name="Justo A."/>
            <person name="Karasinski D."/>
            <person name="Kautmanova I."/>
            <person name="Kiss B."/>
            <person name="Kocsube S."/>
            <person name="Kotiranta H."/>
            <person name="LaButti K.M."/>
            <person name="Lechner B.E."/>
            <person name="Liimatainen K."/>
            <person name="Lipzen A."/>
            <person name="Lukacs Z."/>
            <person name="Mihaltcheva S."/>
            <person name="Morgado L.N."/>
            <person name="Niskanen T."/>
            <person name="Noordeloos M.E."/>
            <person name="Ohm R.A."/>
            <person name="Ortiz-Santana B."/>
            <person name="Ovrebo C."/>
            <person name="Racz N."/>
            <person name="Riley R."/>
            <person name="Savchenko A."/>
            <person name="Shiryaev A."/>
            <person name="Soop K."/>
            <person name="Spirin V."/>
            <person name="Szebenyi C."/>
            <person name="Tomsovsky M."/>
            <person name="Tulloss R.E."/>
            <person name="Uehling J."/>
            <person name="Grigoriev I.V."/>
            <person name="Vagvolgyi C."/>
            <person name="Papp T."/>
            <person name="Martin F.M."/>
            <person name="Miettinen O."/>
            <person name="Hibbett D.S."/>
            <person name="Nagy L.G."/>
        </authorList>
    </citation>
    <scope>NUCLEOTIDE SEQUENCE [LARGE SCALE GENOMIC DNA]</scope>
    <source>
        <strain evidence="3 4">HHB13444</strain>
    </source>
</reference>